<name>A0A3R6YGY3_9STRA</name>
<dbReference type="AlphaFoldDB" id="A0A3R6YGY3"/>
<evidence type="ECO:0000256" key="6">
    <source>
        <dbReference type="ARBA" id="ARBA00049737"/>
    </source>
</evidence>
<evidence type="ECO:0000256" key="4">
    <source>
        <dbReference type="ARBA" id="ARBA00022989"/>
    </source>
</evidence>
<evidence type="ECO:0000259" key="8">
    <source>
        <dbReference type="Pfam" id="PF13886"/>
    </source>
</evidence>
<protein>
    <recommendedName>
        <fullName evidence="6">Transmembrane protein 198</fullName>
    </recommendedName>
</protein>
<dbReference type="Proteomes" id="UP000285060">
    <property type="component" value="Unassembled WGS sequence"/>
</dbReference>
<dbReference type="Pfam" id="PF13886">
    <property type="entry name" value="TM7S3_TM198"/>
    <property type="match status" value="1"/>
</dbReference>
<reference evidence="9 10" key="1">
    <citation type="submission" date="2018-08" db="EMBL/GenBank/DDBJ databases">
        <title>Aphanomyces genome sequencing and annotation.</title>
        <authorList>
            <person name="Minardi D."/>
            <person name="Oidtmann B."/>
            <person name="Van Der Giezen M."/>
            <person name="Studholme D.J."/>
        </authorList>
    </citation>
    <scope>NUCLEOTIDE SEQUENCE [LARGE SCALE GENOMIC DNA]</scope>
    <source>
        <strain evidence="9 10">NJM0002</strain>
    </source>
</reference>
<proteinExistence type="inferred from homology"/>
<evidence type="ECO:0000256" key="1">
    <source>
        <dbReference type="ARBA" id="ARBA00004141"/>
    </source>
</evidence>
<keyword evidence="4 7" id="KW-1133">Transmembrane helix</keyword>
<comment type="caution">
    <text evidence="9">The sequence shown here is derived from an EMBL/GenBank/DDBJ whole genome shotgun (WGS) entry which is preliminary data.</text>
</comment>
<accession>A0A3R6YGY3</accession>
<sequence>MFQNLVEADGTLILPALAVGCTYLNFEVKLIQALKDKFQYIPLLSFPFICQMPQRVLSPSILLSPQARRLASMGTTLIAIAAVAALSLFMLTSDFAPGLPPLSESASAAYLSSNATDELSALSSRSSLGAVAPAIVYGISILGGVMLGIFGYRFVRAGFFAAGFTVGLVVFFDIGTQAFQGESWVVAGSLVLSIVGAILVALVALYLYRFGIAAMGVLAGIGFGAFLGSIFFIQLNAARPEIPMFISMASFGVLLGLVAFFEEKPVVILCTSFLGSFFIVLGAGNFIGQYPTPANIQSLLLALRNGAGDAKVAMPGAWWAYFAATLLLWMVCIVVQVQYTANGVDHDAEAVEKAAGHRRPPRPVVGKEEVPIDIKDVDTAKTKATKGSFKVERGI</sequence>
<keyword evidence="10" id="KW-1185">Reference proteome</keyword>
<evidence type="ECO:0000256" key="3">
    <source>
        <dbReference type="ARBA" id="ARBA00022692"/>
    </source>
</evidence>
<evidence type="ECO:0000256" key="2">
    <source>
        <dbReference type="ARBA" id="ARBA00006244"/>
    </source>
</evidence>
<feature type="domain" description="TM7S3/TM198-like" evidence="8">
    <location>
        <begin position="139"/>
        <end position="337"/>
    </location>
</feature>
<feature type="transmembrane region" description="Helical" evidence="7">
    <location>
        <begin position="12"/>
        <end position="31"/>
    </location>
</feature>
<dbReference type="PANTHER" id="PTHR31247">
    <property type="entry name" value="TRANSMEMBRANE PROTEIN 198 FAMILY MEMBER"/>
    <property type="match status" value="1"/>
</dbReference>
<keyword evidence="5 7" id="KW-0472">Membrane</keyword>
<comment type="similarity">
    <text evidence="2">Belongs to the TMEM198 family.</text>
</comment>
<feature type="transmembrane region" description="Helical" evidence="7">
    <location>
        <begin position="130"/>
        <end position="152"/>
    </location>
</feature>
<feature type="transmembrane region" description="Helical" evidence="7">
    <location>
        <begin position="266"/>
        <end position="287"/>
    </location>
</feature>
<evidence type="ECO:0000256" key="7">
    <source>
        <dbReference type="SAM" id="Phobius"/>
    </source>
</evidence>
<evidence type="ECO:0000313" key="9">
    <source>
        <dbReference type="EMBL" id="RHY35186.1"/>
    </source>
</evidence>
<feature type="transmembrane region" description="Helical" evidence="7">
    <location>
        <begin position="318"/>
        <end position="337"/>
    </location>
</feature>
<comment type="subcellular location">
    <subcellularLocation>
        <location evidence="1">Membrane</location>
        <topology evidence="1">Multi-pass membrane protein</topology>
    </subcellularLocation>
</comment>
<evidence type="ECO:0000256" key="5">
    <source>
        <dbReference type="ARBA" id="ARBA00023136"/>
    </source>
</evidence>
<feature type="transmembrane region" description="Helical" evidence="7">
    <location>
        <begin position="215"/>
        <end position="236"/>
    </location>
</feature>
<dbReference type="InterPro" id="IPR025256">
    <property type="entry name" value="TM7S3/TM198-like_dom"/>
</dbReference>
<dbReference type="PANTHER" id="PTHR31247:SF5">
    <property type="entry name" value="DUF4203 DOMAIN-CONTAINING PROTEIN"/>
    <property type="match status" value="1"/>
</dbReference>
<evidence type="ECO:0000313" key="10">
    <source>
        <dbReference type="Proteomes" id="UP000285060"/>
    </source>
</evidence>
<feature type="transmembrane region" description="Helical" evidence="7">
    <location>
        <begin position="70"/>
        <end position="91"/>
    </location>
</feature>
<feature type="transmembrane region" description="Helical" evidence="7">
    <location>
        <begin position="185"/>
        <end position="208"/>
    </location>
</feature>
<dbReference type="GO" id="GO:0005886">
    <property type="term" value="C:plasma membrane"/>
    <property type="evidence" value="ECO:0007669"/>
    <property type="project" value="TreeGrafter"/>
</dbReference>
<gene>
    <name evidence="9" type="ORF">DYB32_000325</name>
</gene>
<keyword evidence="3 7" id="KW-0812">Transmembrane</keyword>
<organism evidence="9 10">
    <name type="scientific">Aphanomyces invadans</name>
    <dbReference type="NCBI Taxonomy" id="157072"/>
    <lineage>
        <taxon>Eukaryota</taxon>
        <taxon>Sar</taxon>
        <taxon>Stramenopiles</taxon>
        <taxon>Oomycota</taxon>
        <taxon>Saprolegniomycetes</taxon>
        <taxon>Saprolegniales</taxon>
        <taxon>Verrucalvaceae</taxon>
        <taxon>Aphanomyces</taxon>
    </lineage>
</organism>
<feature type="transmembrane region" description="Helical" evidence="7">
    <location>
        <begin position="242"/>
        <end position="261"/>
    </location>
</feature>
<dbReference type="EMBL" id="QUSY01000007">
    <property type="protein sequence ID" value="RHY35186.1"/>
    <property type="molecule type" value="Genomic_DNA"/>
</dbReference>
<feature type="transmembrane region" description="Helical" evidence="7">
    <location>
        <begin position="159"/>
        <end position="179"/>
    </location>
</feature>
<dbReference type="InterPro" id="IPR040236">
    <property type="entry name" value="TMEM198"/>
</dbReference>
<dbReference type="VEuPathDB" id="FungiDB:H310_11169"/>